<evidence type="ECO:0000256" key="1">
    <source>
        <dbReference type="SAM" id="MobiDB-lite"/>
    </source>
</evidence>
<feature type="compositionally biased region" description="Low complexity" evidence="1">
    <location>
        <begin position="1"/>
        <end position="12"/>
    </location>
</feature>
<proteinExistence type="predicted"/>
<sequence>RLTTALASSAPAPGGPRIMVSSRGPLLRPEAQPTAPTSCGSRPATALSSAGAGHQVVAGALGAAPASESSISRALSVPALPRRLADASSPSQPGLGS</sequence>
<dbReference type="Proteomes" id="UP000654075">
    <property type="component" value="Unassembled WGS sequence"/>
</dbReference>
<organism evidence="2 3">
    <name type="scientific">Polarella glacialis</name>
    <name type="common">Dinoflagellate</name>
    <dbReference type="NCBI Taxonomy" id="89957"/>
    <lineage>
        <taxon>Eukaryota</taxon>
        <taxon>Sar</taxon>
        <taxon>Alveolata</taxon>
        <taxon>Dinophyceae</taxon>
        <taxon>Suessiales</taxon>
        <taxon>Suessiaceae</taxon>
        <taxon>Polarella</taxon>
    </lineage>
</organism>
<feature type="region of interest" description="Disordered" evidence="1">
    <location>
        <begin position="1"/>
        <end position="47"/>
    </location>
</feature>
<protein>
    <submittedName>
        <fullName evidence="2">Uncharacterized protein</fullName>
    </submittedName>
</protein>
<feature type="non-terminal residue" evidence="2">
    <location>
        <position position="97"/>
    </location>
</feature>
<evidence type="ECO:0000313" key="3">
    <source>
        <dbReference type="Proteomes" id="UP000654075"/>
    </source>
</evidence>
<dbReference type="AlphaFoldDB" id="A0A813E0U7"/>
<dbReference type="EMBL" id="CAJNNV010007894">
    <property type="protein sequence ID" value="CAE8595506.1"/>
    <property type="molecule type" value="Genomic_DNA"/>
</dbReference>
<comment type="caution">
    <text evidence="2">The sequence shown here is derived from an EMBL/GenBank/DDBJ whole genome shotgun (WGS) entry which is preliminary data.</text>
</comment>
<accession>A0A813E0U7</accession>
<evidence type="ECO:0000313" key="2">
    <source>
        <dbReference type="EMBL" id="CAE8595506.1"/>
    </source>
</evidence>
<gene>
    <name evidence="2" type="ORF">PGLA1383_LOCUS14017</name>
</gene>
<name>A0A813E0U7_POLGL</name>
<reference evidence="2" key="1">
    <citation type="submission" date="2021-02" db="EMBL/GenBank/DDBJ databases">
        <authorList>
            <person name="Dougan E. K."/>
            <person name="Rhodes N."/>
            <person name="Thang M."/>
            <person name="Chan C."/>
        </authorList>
    </citation>
    <scope>NUCLEOTIDE SEQUENCE</scope>
</reference>
<keyword evidence="3" id="KW-1185">Reference proteome</keyword>